<dbReference type="SUPFAM" id="SSF55811">
    <property type="entry name" value="Nudix"/>
    <property type="match status" value="1"/>
</dbReference>
<evidence type="ECO:0000259" key="4">
    <source>
        <dbReference type="PROSITE" id="PS51462"/>
    </source>
</evidence>
<evidence type="ECO:0000256" key="2">
    <source>
        <dbReference type="ARBA" id="ARBA00022801"/>
    </source>
</evidence>
<reference evidence="6" key="1">
    <citation type="journal article" date="2019" name="Int. J. Syst. Evol. Microbiol.">
        <title>The Global Catalogue of Microorganisms (GCM) 10K type strain sequencing project: providing services to taxonomists for standard genome sequencing and annotation.</title>
        <authorList>
            <consortium name="The Broad Institute Genomics Platform"/>
            <consortium name="The Broad Institute Genome Sequencing Center for Infectious Disease"/>
            <person name="Wu L."/>
            <person name="Ma J."/>
        </authorList>
    </citation>
    <scope>NUCLEOTIDE SEQUENCE [LARGE SCALE GENOMIC DNA]</scope>
    <source>
        <strain evidence="6">CCUG 67170</strain>
    </source>
</reference>
<dbReference type="PANTHER" id="PTHR43046">
    <property type="entry name" value="GDP-MANNOSE MANNOSYL HYDROLASE"/>
    <property type="match status" value="1"/>
</dbReference>
<evidence type="ECO:0000256" key="3">
    <source>
        <dbReference type="RuleBase" id="RU003476"/>
    </source>
</evidence>
<dbReference type="PRINTS" id="PR00502">
    <property type="entry name" value="NUDIXFAMILY"/>
</dbReference>
<organism evidence="5 6">
    <name type="scientific">Streptococcus caprae</name>
    <dbReference type="NCBI Taxonomy" id="1640501"/>
    <lineage>
        <taxon>Bacteria</taxon>
        <taxon>Bacillati</taxon>
        <taxon>Bacillota</taxon>
        <taxon>Bacilli</taxon>
        <taxon>Lactobacillales</taxon>
        <taxon>Streptococcaceae</taxon>
        <taxon>Streptococcus</taxon>
    </lineage>
</organism>
<dbReference type="InterPro" id="IPR020084">
    <property type="entry name" value="NUDIX_hydrolase_CS"/>
</dbReference>
<protein>
    <submittedName>
        <fullName evidence="5">NUDIX hydrolase</fullName>
    </submittedName>
</protein>
<dbReference type="RefSeq" id="WP_380425798.1">
    <property type="nucleotide sequence ID" value="NZ_JBHRZV010000029.1"/>
</dbReference>
<sequence length="152" mass="17287">MPQSEYFKEIRKKIGHDLLMLVGSNVILENESGQVLLQQRLSGNWGLPGGLLDIGETLEEAAIREVREETGLEITELSLVHTFSGPDYHFKLSNQDEIYVITAVYKVVSYAGQLQLDKSEGLALQFFDYDQLPENLGDEYRGYITNYLRKRG</sequence>
<feature type="domain" description="Nudix hydrolase" evidence="4">
    <location>
        <begin position="19"/>
        <end position="150"/>
    </location>
</feature>
<gene>
    <name evidence="5" type="ORF">ACFORF_04210</name>
</gene>
<evidence type="ECO:0000313" key="5">
    <source>
        <dbReference type="EMBL" id="MFC3927817.1"/>
    </source>
</evidence>
<comment type="caution">
    <text evidence="5">The sequence shown here is derived from an EMBL/GenBank/DDBJ whole genome shotgun (WGS) entry which is preliminary data.</text>
</comment>
<dbReference type="InterPro" id="IPR020476">
    <property type="entry name" value="Nudix_hydrolase"/>
</dbReference>
<name>A0ABV8CUY2_9STRE</name>
<evidence type="ECO:0000313" key="6">
    <source>
        <dbReference type="Proteomes" id="UP001595807"/>
    </source>
</evidence>
<accession>A0ABV8CUY2</accession>
<dbReference type="PROSITE" id="PS51462">
    <property type="entry name" value="NUDIX"/>
    <property type="match status" value="1"/>
</dbReference>
<dbReference type="InterPro" id="IPR015797">
    <property type="entry name" value="NUDIX_hydrolase-like_dom_sf"/>
</dbReference>
<proteinExistence type="inferred from homology"/>
<keyword evidence="6" id="KW-1185">Reference proteome</keyword>
<dbReference type="PANTHER" id="PTHR43046:SF2">
    <property type="entry name" value="8-OXO-DGTP DIPHOSPHATASE-RELATED"/>
    <property type="match status" value="1"/>
</dbReference>
<dbReference type="Gene3D" id="3.90.79.10">
    <property type="entry name" value="Nucleoside Triphosphate Pyrophosphohydrolase"/>
    <property type="match status" value="1"/>
</dbReference>
<dbReference type="PROSITE" id="PS00893">
    <property type="entry name" value="NUDIX_BOX"/>
    <property type="match status" value="1"/>
</dbReference>
<dbReference type="EMBL" id="JBHRZV010000029">
    <property type="protein sequence ID" value="MFC3927817.1"/>
    <property type="molecule type" value="Genomic_DNA"/>
</dbReference>
<dbReference type="Proteomes" id="UP001595807">
    <property type="component" value="Unassembled WGS sequence"/>
</dbReference>
<keyword evidence="2 3" id="KW-0378">Hydrolase</keyword>
<comment type="similarity">
    <text evidence="3">Belongs to the Nudix hydrolase family.</text>
</comment>
<evidence type="ECO:0000256" key="1">
    <source>
        <dbReference type="ARBA" id="ARBA00001946"/>
    </source>
</evidence>
<dbReference type="InterPro" id="IPR000086">
    <property type="entry name" value="NUDIX_hydrolase_dom"/>
</dbReference>
<dbReference type="Pfam" id="PF00293">
    <property type="entry name" value="NUDIX"/>
    <property type="match status" value="1"/>
</dbReference>
<comment type="cofactor">
    <cofactor evidence="1">
        <name>Mg(2+)</name>
        <dbReference type="ChEBI" id="CHEBI:18420"/>
    </cofactor>
</comment>
<dbReference type="CDD" id="cd04677">
    <property type="entry name" value="NUDIX_Hydrolase"/>
    <property type="match status" value="1"/>
</dbReference>
<dbReference type="GO" id="GO:0016787">
    <property type="term" value="F:hydrolase activity"/>
    <property type="evidence" value="ECO:0007669"/>
    <property type="project" value="UniProtKB-KW"/>
</dbReference>